<name>A0A9P1IFS5_9PELO</name>
<gene>
    <name evidence="11" type="ORF">CAMP_LOCUS6395</name>
</gene>
<dbReference type="GO" id="GO:0005634">
    <property type="term" value="C:nucleus"/>
    <property type="evidence" value="ECO:0007669"/>
    <property type="project" value="TreeGrafter"/>
</dbReference>
<accession>A0A9P1IFS5</accession>
<dbReference type="InterPro" id="IPR000717">
    <property type="entry name" value="PCI_dom"/>
</dbReference>
<protein>
    <recommendedName>
        <fullName evidence="4">26S proteasome non-ATPase regulatory subunit 13</fullName>
    </recommendedName>
    <alternativeName>
        <fullName evidence="6">26S proteasome regulatory subunit RPN9</fullName>
    </alternativeName>
    <alternativeName>
        <fullName evidence="8">26S proteasome regulatory subunit S11</fullName>
    </alternativeName>
    <alternativeName>
        <fullName evidence="7">26S proteasome regulatory subunit p40.5</fullName>
    </alternativeName>
</protein>
<dbReference type="GO" id="GO:0005198">
    <property type="term" value="F:structural molecule activity"/>
    <property type="evidence" value="ECO:0007669"/>
    <property type="project" value="TreeGrafter"/>
</dbReference>
<feature type="domain" description="PCI" evidence="10">
    <location>
        <begin position="410"/>
        <end position="580"/>
    </location>
</feature>
<dbReference type="Proteomes" id="UP001152747">
    <property type="component" value="Unassembled WGS sequence"/>
</dbReference>
<evidence type="ECO:0000256" key="9">
    <source>
        <dbReference type="SAM" id="SignalP"/>
    </source>
</evidence>
<evidence type="ECO:0000313" key="11">
    <source>
        <dbReference type="EMBL" id="CAI5443758.1"/>
    </source>
</evidence>
<dbReference type="PROSITE" id="PS50250">
    <property type="entry name" value="PCI"/>
    <property type="match status" value="1"/>
</dbReference>
<dbReference type="GO" id="GO:0005829">
    <property type="term" value="C:cytosol"/>
    <property type="evidence" value="ECO:0007669"/>
    <property type="project" value="TreeGrafter"/>
</dbReference>
<feature type="signal peptide" evidence="9">
    <location>
        <begin position="1"/>
        <end position="16"/>
    </location>
</feature>
<evidence type="ECO:0000256" key="5">
    <source>
        <dbReference type="ARBA" id="ARBA00022942"/>
    </source>
</evidence>
<evidence type="ECO:0000256" key="4">
    <source>
        <dbReference type="ARBA" id="ARBA00015732"/>
    </source>
</evidence>
<sequence length="620" mass="71302">MWKLFLVLVGSTVAACLNTNVQDLPRWKSEPPLPEINFEPLPENPVNGCILRCKDHHMREMDNEWSDDFTLPLFNFLKKTGNETAAFIKLQEICRSNKVMEECLRNCNQSQEASIIMAAIRSWHNSCMNLEEIREQFPCWKENGERLSGGCHLQNIRLQHDMQLFAQNQSQQNVENICLDMEQFGNCFSQEHGKYCGYRSQIIIDNLNAVNKETLLKMIKIKWNNIPPAYMVAEKVEVYLTTKQNAAKGAIADDWKNLHDNYVKKLWHQLTILTKTLVNKPAFTANLNLEEFYDNFISEFELRINALRLVEIAIPIAKYIHNKDKKKGIEFLQKIQKVVAKDRIAVARLHTGEIELRLSHKGKNDQIVDLKAIRDQIDSTQKEVDTLIGVTEVHAPFYKVSSLYLREVGDFAGYYREALRYLGVEDVNKLSKEEKQIQAVLIGFAALLGQNVHNFGELLAHPILKSLDGTGEKWLVDVLLAFNSGDLPKFYSLESQWGGWDDLKKQKDFLIAKIRLMAVMDIALARPSKGRNINFKEIAEKCQIPVDEVEFLVMKALSKDLIRGDINQVEQLVRVTWVQPRVLDNSQILQMSARIAEWRKDVSSMENIVSSQAREILTQN</sequence>
<dbReference type="PANTHER" id="PTHR10539:SF0">
    <property type="entry name" value="26S PROTEASOME NON-ATPASE REGULATORY SUBUNIT 13"/>
    <property type="match status" value="1"/>
</dbReference>
<proteinExistence type="inferred from homology"/>
<comment type="function">
    <text evidence="1">Component of the 26S proteasome, a multiprotein complex involved in the ATP-dependent degradation of ubiquitinated proteins. This complex plays a key role in the maintenance of protein homeostasis by removing misfolded or damaged proteins, which could impair cellular functions, and by removing proteins whose functions are no longer required. Therefore, the proteasome participates in numerous cellular processes, including cell cycle progression, apoptosis, or DNA damage repair.</text>
</comment>
<organism evidence="11 12">
    <name type="scientific">Caenorhabditis angaria</name>
    <dbReference type="NCBI Taxonomy" id="860376"/>
    <lineage>
        <taxon>Eukaryota</taxon>
        <taxon>Metazoa</taxon>
        <taxon>Ecdysozoa</taxon>
        <taxon>Nematoda</taxon>
        <taxon>Chromadorea</taxon>
        <taxon>Rhabditida</taxon>
        <taxon>Rhabditina</taxon>
        <taxon>Rhabditomorpha</taxon>
        <taxon>Rhabditoidea</taxon>
        <taxon>Rhabditidae</taxon>
        <taxon>Peloderinae</taxon>
        <taxon>Caenorhabditis</taxon>
    </lineage>
</organism>
<evidence type="ECO:0000256" key="7">
    <source>
        <dbReference type="ARBA" id="ARBA00031303"/>
    </source>
</evidence>
<dbReference type="PROSITE" id="PS51257">
    <property type="entry name" value="PROKAR_LIPOPROTEIN"/>
    <property type="match status" value="1"/>
</dbReference>
<reference evidence="11" key="1">
    <citation type="submission" date="2022-11" db="EMBL/GenBank/DDBJ databases">
        <authorList>
            <person name="Kikuchi T."/>
        </authorList>
    </citation>
    <scope>NUCLEOTIDE SEQUENCE</scope>
    <source>
        <strain evidence="11">PS1010</strain>
    </source>
</reference>
<dbReference type="Pfam" id="PF22037">
    <property type="entry name" value="PSD13_N"/>
    <property type="match status" value="1"/>
</dbReference>
<dbReference type="EMBL" id="CANHGI010000002">
    <property type="protein sequence ID" value="CAI5443758.1"/>
    <property type="molecule type" value="Genomic_DNA"/>
</dbReference>
<evidence type="ECO:0000259" key="10">
    <source>
        <dbReference type="PROSITE" id="PS50250"/>
    </source>
</evidence>
<dbReference type="GO" id="GO:0006511">
    <property type="term" value="P:ubiquitin-dependent protein catabolic process"/>
    <property type="evidence" value="ECO:0007669"/>
    <property type="project" value="TreeGrafter"/>
</dbReference>
<dbReference type="GO" id="GO:0008541">
    <property type="term" value="C:proteasome regulatory particle, lid subcomplex"/>
    <property type="evidence" value="ECO:0007669"/>
    <property type="project" value="TreeGrafter"/>
</dbReference>
<keyword evidence="12" id="KW-1185">Reference proteome</keyword>
<evidence type="ECO:0000313" key="12">
    <source>
        <dbReference type="Proteomes" id="UP001152747"/>
    </source>
</evidence>
<comment type="caution">
    <text evidence="11">The sequence shown here is derived from an EMBL/GenBank/DDBJ whole genome shotgun (WGS) entry which is preliminary data.</text>
</comment>
<keyword evidence="5" id="KW-0647">Proteasome</keyword>
<evidence type="ECO:0000256" key="2">
    <source>
        <dbReference type="ARBA" id="ARBA00006207"/>
    </source>
</evidence>
<comment type="similarity">
    <text evidence="2">Belongs to the proteasome subunit S11 family.</text>
</comment>
<feature type="chain" id="PRO_5040421729" description="26S proteasome non-ATPase regulatory subunit 13" evidence="9">
    <location>
        <begin position="17"/>
        <end position="620"/>
    </location>
</feature>
<dbReference type="Pfam" id="PF01399">
    <property type="entry name" value="PCI"/>
    <property type="match status" value="1"/>
</dbReference>
<dbReference type="SUPFAM" id="SSF46785">
    <property type="entry name" value="Winged helix' DNA-binding domain"/>
    <property type="match status" value="1"/>
</dbReference>
<evidence type="ECO:0000256" key="3">
    <source>
        <dbReference type="ARBA" id="ARBA00011441"/>
    </source>
</evidence>
<evidence type="ECO:0000256" key="6">
    <source>
        <dbReference type="ARBA" id="ARBA00029749"/>
    </source>
</evidence>
<dbReference type="InterPro" id="IPR036390">
    <property type="entry name" value="WH_DNA-bd_sf"/>
</dbReference>
<dbReference type="AlphaFoldDB" id="A0A9P1IFS5"/>
<keyword evidence="9" id="KW-0732">Signal</keyword>
<evidence type="ECO:0000256" key="8">
    <source>
        <dbReference type="ARBA" id="ARBA00032323"/>
    </source>
</evidence>
<evidence type="ECO:0000256" key="1">
    <source>
        <dbReference type="ARBA" id="ARBA00002362"/>
    </source>
</evidence>
<dbReference type="InterPro" id="IPR054179">
    <property type="entry name" value="PSD13_N"/>
</dbReference>
<comment type="subunit">
    <text evidence="3">Component of the 19S proteasome regulatory particle complex. The 26S proteasome consists of a 20S core particle (CP) and two 19S regulatory subunits (RP). The regulatory particle is made of a lid composed of 9 subunits including PSMD13, a base containing 6 ATPases and few additional components.</text>
</comment>
<dbReference type="SMART" id="SM00088">
    <property type="entry name" value="PINT"/>
    <property type="match status" value="1"/>
</dbReference>
<dbReference type="OrthoDB" id="1093at2759"/>
<dbReference type="InterPro" id="IPR035298">
    <property type="entry name" value="PSMD13"/>
</dbReference>
<dbReference type="PANTHER" id="PTHR10539">
    <property type="entry name" value="26S PROTEASOME NON-ATPASE REGULATORY SUBUNIT 13"/>
    <property type="match status" value="1"/>
</dbReference>